<feature type="signal peptide" evidence="1">
    <location>
        <begin position="1"/>
        <end position="22"/>
    </location>
</feature>
<dbReference type="GeneID" id="25912557"/>
<accession>A0A0L0FF88</accession>
<organism evidence="2 3">
    <name type="scientific">Sphaeroforma arctica JP610</name>
    <dbReference type="NCBI Taxonomy" id="667725"/>
    <lineage>
        <taxon>Eukaryota</taxon>
        <taxon>Ichthyosporea</taxon>
        <taxon>Ichthyophonida</taxon>
        <taxon>Sphaeroforma</taxon>
    </lineage>
</organism>
<dbReference type="RefSeq" id="XP_014149322.1">
    <property type="nucleotide sequence ID" value="XM_014293847.1"/>
</dbReference>
<protein>
    <submittedName>
        <fullName evidence="2">Uncharacterized protein</fullName>
    </submittedName>
</protein>
<name>A0A0L0FF88_9EUKA</name>
<gene>
    <name evidence="2" type="ORF">SARC_12053</name>
</gene>
<evidence type="ECO:0000313" key="2">
    <source>
        <dbReference type="EMBL" id="KNC75420.1"/>
    </source>
</evidence>
<evidence type="ECO:0000256" key="1">
    <source>
        <dbReference type="SAM" id="SignalP"/>
    </source>
</evidence>
<sequence>MIFARLAGLSLLLVTTFAVVVAVPVAVPVIPTHRFLPRMAPLTVVDIACPRSLLTKREPRYRGSDLCTTNISSGNVSVHTHMVNGDMARTRSIMGNDTRRGHKGYLEVTVYPRFFGSVIDAISGFVDTVTDAVDGIPIVETAVSWALSPVTGVLDTVDGVVNEVIMWWVLSTTSP</sequence>
<dbReference type="AlphaFoldDB" id="A0A0L0FF88"/>
<feature type="non-terminal residue" evidence="2">
    <location>
        <position position="175"/>
    </location>
</feature>
<proteinExistence type="predicted"/>
<keyword evidence="3" id="KW-1185">Reference proteome</keyword>
<feature type="chain" id="PRO_5005538623" evidence="1">
    <location>
        <begin position="23"/>
        <end position="175"/>
    </location>
</feature>
<dbReference type="Proteomes" id="UP000054560">
    <property type="component" value="Unassembled WGS sequence"/>
</dbReference>
<evidence type="ECO:0000313" key="3">
    <source>
        <dbReference type="Proteomes" id="UP000054560"/>
    </source>
</evidence>
<dbReference type="EMBL" id="KQ243635">
    <property type="protein sequence ID" value="KNC75420.1"/>
    <property type="molecule type" value="Genomic_DNA"/>
</dbReference>
<keyword evidence="1" id="KW-0732">Signal</keyword>
<reference evidence="2 3" key="1">
    <citation type="submission" date="2011-02" db="EMBL/GenBank/DDBJ databases">
        <title>The Genome Sequence of Sphaeroforma arctica JP610.</title>
        <authorList>
            <consortium name="The Broad Institute Genome Sequencing Platform"/>
            <person name="Russ C."/>
            <person name="Cuomo C."/>
            <person name="Young S.K."/>
            <person name="Zeng Q."/>
            <person name="Gargeya S."/>
            <person name="Alvarado L."/>
            <person name="Berlin A."/>
            <person name="Chapman S.B."/>
            <person name="Chen Z."/>
            <person name="Freedman E."/>
            <person name="Gellesch M."/>
            <person name="Goldberg J."/>
            <person name="Griggs A."/>
            <person name="Gujja S."/>
            <person name="Heilman E."/>
            <person name="Heiman D."/>
            <person name="Howarth C."/>
            <person name="Mehta T."/>
            <person name="Neiman D."/>
            <person name="Pearson M."/>
            <person name="Roberts A."/>
            <person name="Saif S."/>
            <person name="Shea T."/>
            <person name="Shenoy N."/>
            <person name="Sisk P."/>
            <person name="Stolte C."/>
            <person name="Sykes S."/>
            <person name="White J."/>
            <person name="Yandava C."/>
            <person name="Burger G."/>
            <person name="Gray M.W."/>
            <person name="Holland P.W.H."/>
            <person name="King N."/>
            <person name="Lang F.B.F."/>
            <person name="Roger A.J."/>
            <person name="Ruiz-Trillo I."/>
            <person name="Haas B."/>
            <person name="Nusbaum C."/>
            <person name="Birren B."/>
        </authorList>
    </citation>
    <scope>NUCLEOTIDE SEQUENCE [LARGE SCALE GENOMIC DNA]</scope>
    <source>
        <strain evidence="2 3">JP610</strain>
    </source>
</reference>